<evidence type="ECO:0000313" key="2">
    <source>
        <dbReference type="EMBL" id="KAG0146466.1"/>
    </source>
</evidence>
<accession>A0A9P6TBN9</accession>
<dbReference type="EMBL" id="MU167260">
    <property type="protein sequence ID" value="KAG0146466.1"/>
    <property type="molecule type" value="Genomic_DNA"/>
</dbReference>
<keyword evidence="3" id="KW-1185">Reference proteome</keyword>
<dbReference type="Proteomes" id="UP000886653">
    <property type="component" value="Unassembled WGS sequence"/>
</dbReference>
<feature type="compositionally biased region" description="Low complexity" evidence="1">
    <location>
        <begin position="622"/>
        <end position="637"/>
    </location>
</feature>
<evidence type="ECO:0000313" key="3">
    <source>
        <dbReference type="Proteomes" id="UP000886653"/>
    </source>
</evidence>
<feature type="region of interest" description="Disordered" evidence="1">
    <location>
        <begin position="557"/>
        <end position="651"/>
    </location>
</feature>
<gene>
    <name evidence="2" type="ORF">CROQUDRAFT_657269</name>
</gene>
<protein>
    <recommendedName>
        <fullName evidence="4">DUF1776-domain-containing protein</fullName>
    </recommendedName>
</protein>
<dbReference type="AlphaFoldDB" id="A0A9P6TBN9"/>
<evidence type="ECO:0008006" key="4">
    <source>
        <dbReference type="Google" id="ProtNLM"/>
    </source>
</evidence>
<comment type="caution">
    <text evidence="2">The sequence shown here is derived from an EMBL/GenBank/DDBJ whole genome shotgun (WGS) entry which is preliminary data.</text>
</comment>
<reference evidence="2" key="1">
    <citation type="submission" date="2013-11" db="EMBL/GenBank/DDBJ databases">
        <title>Genome sequence of the fusiform rust pathogen reveals effectors for host alternation and coevolution with pine.</title>
        <authorList>
            <consortium name="DOE Joint Genome Institute"/>
            <person name="Smith K."/>
            <person name="Pendleton A."/>
            <person name="Kubisiak T."/>
            <person name="Anderson C."/>
            <person name="Salamov A."/>
            <person name="Aerts A."/>
            <person name="Riley R."/>
            <person name="Clum A."/>
            <person name="Lindquist E."/>
            <person name="Ence D."/>
            <person name="Campbell M."/>
            <person name="Kronenberg Z."/>
            <person name="Feau N."/>
            <person name="Dhillon B."/>
            <person name="Hamelin R."/>
            <person name="Burleigh J."/>
            <person name="Smith J."/>
            <person name="Yandell M."/>
            <person name="Nelson C."/>
            <person name="Grigoriev I."/>
            <person name="Davis J."/>
        </authorList>
    </citation>
    <scope>NUCLEOTIDE SEQUENCE</scope>
    <source>
        <strain evidence="2">G11</strain>
    </source>
</reference>
<organism evidence="2 3">
    <name type="scientific">Cronartium quercuum f. sp. fusiforme G11</name>
    <dbReference type="NCBI Taxonomy" id="708437"/>
    <lineage>
        <taxon>Eukaryota</taxon>
        <taxon>Fungi</taxon>
        <taxon>Dikarya</taxon>
        <taxon>Basidiomycota</taxon>
        <taxon>Pucciniomycotina</taxon>
        <taxon>Pucciniomycetes</taxon>
        <taxon>Pucciniales</taxon>
        <taxon>Coleosporiaceae</taxon>
        <taxon>Cronartium</taxon>
    </lineage>
</organism>
<evidence type="ECO:0000256" key="1">
    <source>
        <dbReference type="SAM" id="MobiDB-lite"/>
    </source>
</evidence>
<name>A0A9P6TBN9_9BASI</name>
<sequence>MPSSTPNDQSIWDILDNLESKLIDSFHSTSEIVLPQLIETSNELYAQLEAVSRQVYEKSLELGQKSEILSAILPNAHEPPLSISQAILLPPSNPAPPSLLRRILKPRTVLITAAVWLSSTLALRLLRSSDAFHTFLQAHPDLRSALPASLRPQRKKNATLIRPRYSTGGKTRLEAIVVLCADPGTIGSQIALELASAGYIVIASVSNLAAISTLERDGLGWVKALVLDPSRPELAPAFNRALLSSVSLRYPLHSAGDAFQGDGLHSSLVGMVNCFPIGTIDELRPVETLQSETELMPCLARTVGISLEVVKFVLPMMRNSIEKAGGVDGVILTLFPTKTSSLALPYLSASVIANQSLETLMTTLRRELLISDSASKSQIRILNERIGLFKLPAHFPRIPTPLPSLPAHLHPIYAPSLSRRLGFLALPSTNLPVHSINGSPLAHLIQRVKRLLQSPCIPAGSATAVGRQVWTYRLIGSFAPSGAVEMWLSLVERMNGWVRRRVSGEVDLESAETLEQVIEKRNFSMQSGWKAKAFEGSREADVDVQEAESERLDAVVAGQDSVLEPEPSGPVEDVPTEGETESLVDKGEAAEQMQDSFVGSEIDWKAQEDDETPPAGPEVTEEPVAATEEATEEPVAAIEEEKTESPPEAEE</sequence>
<proteinExistence type="predicted"/>
<dbReference type="OrthoDB" id="5308060at2759"/>